<dbReference type="InterPro" id="IPR016032">
    <property type="entry name" value="Sig_transdc_resp-reg_C-effctor"/>
</dbReference>
<feature type="domain" description="HTH luxR-type" evidence="3">
    <location>
        <begin position="471"/>
        <end position="528"/>
    </location>
</feature>
<accession>A0ABN0RTT6</accession>
<dbReference type="InterPro" id="IPR036388">
    <property type="entry name" value="WH-like_DNA-bd_sf"/>
</dbReference>
<comment type="caution">
    <text evidence="4">The sequence shown here is derived from an EMBL/GenBank/DDBJ whole genome shotgun (WGS) entry which is preliminary data.</text>
</comment>
<gene>
    <name evidence="4" type="ORF">KLA_02235</name>
</gene>
<dbReference type="PROSITE" id="PS50005">
    <property type="entry name" value="TPR"/>
    <property type="match status" value="1"/>
</dbReference>
<dbReference type="Proteomes" id="UP000019275">
    <property type="component" value="Unassembled WGS sequence"/>
</dbReference>
<dbReference type="Gene3D" id="1.10.10.10">
    <property type="entry name" value="Winged helix-like DNA-binding domain superfamily/Winged helix DNA-binding domain"/>
    <property type="match status" value="1"/>
</dbReference>
<keyword evidence="5" id="KW-1185">Reference proteome</keyword>
<evidence type="ECO:0000259" key="3">
    <source>
        <dbReference type="SMART" id="SM00421"/>
    </source>
</evidence>
<feature type="transmembrane region" description="Helical" evidence="2">
    <location>
        <begin position="361"/>
        <end position="381"/>
    </location>
</feature>
<dbReference type="SUPFAM" id="SSF48452">
    <property type="entry name" value="TPR-like"/>
    <property type="match status" value="1"/>
</dbReference>
<reference evidence="4 5" key="1">
    <citation type="journal article" date="2014" name="Genome Announc.">
        <title>Draft Genome Sequence of the Carrageenan-Degrading Bacterium Cellulophaga sp. Strain KL-A, Isolated from Decaying Marine Algae.</title>
        <authorList>
            <person name="Shan D."/>
            <person name="Ying J."/>
            <person name="Li X."/>
            <person name="Gao Z."/>
            <person name="Wei G."/>
            <person name="Shao Z."/>
        </authorList>
    </citation>
    <scope>NUCLEOTIDE SEQUENCE [LARGE SCALE GENOMIC DNA]</scope>
    <source>
        <strain evidence="4 5">KL-A</strain>
    </source>
</reference>
<evidence type="ECO:0000256" key="1">
    <source>
        <dbReference type="PROSITE-ProRule" id="PRU00339"/>
    </source>
</evidence>
<evidence type="ECO:0000256" key="2">
    <source>
        <dbReference type="SAM" id="Phobius"/>
    </source>
</evidence>
<evidence type="ECO:0000313" key="4">
    <source>
        <dbReference type="EMBL" id="EWH15340.1"/>
    </source>
</evidence>
<keyword evidence="2" id="KW-0812">Transmembrane</keyword>
<dbReference type="EMBL" id="ARZX01000001">
    <property type="protein sequence ID" value="EWH15340.1"/>
    <property type="molecule type" value="Genomic_DNA"/>
</dbReference>
<keyword evidence="2" id="KW-0472">Membrane</keyword>
<dbReference type="InterPro" id="IPR011990">
    <property type="entry name" value="TPR-like_helical_dom_sf"/>
</dbReference>
<dbReference type="InterPro" id="IPR019734">
    <property type="entry name" value="TPR_rpt"/>
</dbReference>
<protein>
    <submittedName>
        <fullName evidence="4">Regulatory protein LuxR</fullName>
    </submittedName>
</protein>
<feature type="repeat" description="TPR" evidence="1">
    <location>
        <begin position="239"/>
        <end position="272"/>
    </location>
</feature>
<proteinExistence type="predicted"/>
<name>A0ABN0RTT6_9FLAO</name>
<dbReference type="SUPFAM" id="SSF46894">
    <property type="entry name" value="C-terminal effector domain of the bipartite response regulators"/>
    <property type="match status" value="1"/>
</dbReference>
<dbReference type="InterPro" id="IPR000792">
    <property type="entry name" value="Tscrpt_reg_LuxR_C"/>
</dbReference>
<keyword evidence="1" id="KW-0802">TPR repeat</keyword>
<dbReference type="Gene3D" id="1.25.40.10">
    <property type="entry name" value="Tetratricopeptide repeat domain"/>
    <property type="match status" value="1"/>
</dbReference>
<dbReference type="RefSeq" id="WP_034643292.1">
    <property type="nucleotide sequence ID" value="NZ_ARZX01000001.1"/>
</dbReference>
<evidence type="ECO:0000313" key="5">
    <source>
        <dbReference type="Proteomes" id="UP000019275"/>
    </source>
</evidence>
<keyword evidence="2" id="KW-1133">Transmembrane helix</keyword>
<organism evidence="4 5">
    <name type="scientific">Cellulophaga geojensis KL-A</name>
    <dbReference type="NCBI Taxonomy" id="1328323"/>
    <lineage>
        <taxon>Bacteria</taxon>
        <taxon>Pseudomonadati</taxon>
        <taxon>Bacteroidota</taxon>
        <taxon>Flavobacteriia</taxon>
        <taxon>Flavobacteriales</taxon>
        <taxon>Flavobacteriaceae</taxon>
        <taxon>Cellulophaga</taxon>
    </lineage>
</organism>
<dbReference type="SMART" id="SM00421">
    <property type="entry name" value="HTH_LUXR"/>
    <property type="match status" value="1"/>
</dbReference>
<sequence length="531" mass="61823">MIFNILKRLKLIVFLAYLLNAIFFNTLQAQQFKAFKNKPVITEEYLDTSLKEAKNEYAIALKKNDSSAVIESLLSLCYLERINLNYSDAFMYGGDALFRAEELKDTLLMARANEEIGYLNYLFKQDDLAGINFKKAYTYFKISFDEKKIPAKDMYSANYNLALYYQRTSNTIMLKKYIANCAAIAKREKMDPIYKAYLDEKRASVLEKSSNLNEASKLLTSSIKAINKKSSLIHNSFLIVLYSRLGGIYRKQKKTELAKQNYEKALTIKDVEGELTFYRSYVYSRYADVLYKLKDYKSSYQNLRIANEINDTYLNPRNDSNQGFLTIHSHYSEQLNAKNELLNNQKLELANQTQEILRFRILFFVIVFLLIIAALVIRSRLRFLKHQKKQQDSNEQIAIKNSELMINTLQLIEREKVIKELSNYIEKENTSNKAPAILKLIRKRSVTLWEAFNNRFLALNEGFYERLKQKVPDLSSADLKVCALIKLNFSGKEMAYLLGISLGSVHVARHRLRKKMKIDRDVNLVNYINSI</sequence>